<dbReference type="SUPFAM" id="SSF143034">
    <property type="entry name" value="L35p-like"/>
    <property type="match status" value="1"/>
</dbReference>
<evidence type="ECO:0000313" key="5">
    <source>
        <dbReference type="Proteomes" id="UP001314181"/>
    </source>
</evidence>
<comment type="similarity">
    <text evidence="1">Belongs to the bacterial ribosomal protein bL35 family.</text>
</comment>
<name>A0ABP0EU18_9RICK</name>
<keyword evidence="2" id="KW-0689">Ribosomal protein</keyword>
<accession>A0ABP0EU18</accession>
<protein>
    <submittedName>
        <fullName evidence="4">Large ribosomal subunit protein bL35</fullName>
    </submittedName>
</protein>
<keyword evidence="3" id="KW-0687">Ribonucleoprotein</keyword>
<organism evidence="4 5">
    <name type="scientific">Candidatus Xenohaliotis californiensis</name>
    <dbReference type="NCBI Taxonomy" id="84677"/>
    <lineage>
        <taxon>Bacteria</taxon>
        <taxon>Pseudomonadati</taxon>
        <taxon>Pseudomonadota</taxon>
        <taxon>Alphaproteobacteria</taxon>
        <taxon>Rickettsiales</taxon>
        <taxon>Anaplasmataceae</taxon>
        <taxon>Candidatus Xenohaliotis</taxon>
    </lineage>
</organism>
<gene>
    <name evidence="4" type="primary">rpmI</name>
    <name evidence="4" type="ORF">CAXC1_70012</name>
</gene>
<dbReference type="Gene3D" id="4.10.410.60">
    <property type="match status" value="1"/>
</dbReference>
<reference evidence="4 5" key="1">
    <citation type="submission" date="2024-01" db="EMBL/GenBank/DDBJ databases">
        <authorList>
            <person name="Kunselman E."/>
        </authorList>
    </citation>
    <scope>NUCLEOTIDE SEQUENCE [LARGE SCALE GENOMIC DNA]</scope>
    <source>
        <strain evidence="4">2 abalone samples</strain>
    </source>
</reference>
<keyword evidence="5" id="KW-1185">Reference proteome</keyword>
<dbReference type="Pfam" id="PF01632">
    <property type="entry name" value="Ribosomal_L35p"/>
    <property type="match status" value="1"/>
</dbReference>
<dbReference type="EMBL" id="CAWVOK010000033">
    <property type="protein sequence ID" value="CAK8163488.1"/>
    <property type="molecule type" value="Genomic_DNA"/>
</dbReference>
<dbReference type="InterPro" id="IPR037229">
    <property type="entry name" value="Ribosomal_bL35_sf"/>
</dbReference>
<evidence type="ECO:0000256" key="2">
    <source>
        <dbReference type="ARBA" id="ARBA00022980"/>
    </source>
</evidence>
<dbReference type="Proteomes" id="UP001314181">
    <property type="component" value="Unassembled WGS sequence"/>
</dbReference>
<proteinExistence type="inferred from homology"/>
<sequence length="72" mass="7852">MVVVPKLKSKSSLKGRFRITKNGKVIATQAKKRHNMRKISSRANRVQKGTVTLVGGAATIVKKYFKLGGLNG</sequence>
<dbReference type="InterPro" id="IPR021137">
    <property type="entry name" value="Ribosomal_bL35-like"/>
</dbReference>
<evidence type="ECO:0000256" key="3">
    <source>
        <dbReference type="ARBA" id="ARBA00023274"/>
    </source>
</evidence>
<comment type="caution">
    <text evidence="4">The sequence shown here is derived from an EMBL/GenBank/DDBJ whole genome shotgun (WGS) entry which is preliminary data.</text>
</comment>
<evidence type="ECO:0000313" key="4">
    <source>
        <dbReference type="EMBL" id="CAK8163488.1"/>
    </source>
</evidence>
<evidence type="ECO:0000256" key="1">
    <source>
        <dbReference type="ARBA" id="ARBA00006598"/>
    </source>
</evidence>